<feature type="region of interest" description="Disordered" evidence="1">
    <location>
        <begin position="122"/>
        <end position="146"/>
    </location>
</feature>
<gene>
    <name evidence="4" type="primary">LOC107827639</name>
</gene>
<dbReference type="PaxDb" id="4097-A0A1S4DA61"/>
<dbReference type="AlphaFoldDB" id="A0A1S4DA61"/>
<evidence type="ECO:0000259" key="3">
    <source>
        <dbReference type="Pfam" id="PF22936"/>
    </source>
</evidence>
<keyword evidence="2" id="KW-1133">Transmembrane helix</keyword>
<name>A0A1S4DA61_TOBAC</name>
<evidence type="ECO:0000256" key="1">
    <source>
        <dbReference type="SAM" id="MobiDB-lite"/>
    </source>
</evidence>
<dbReference type="RefSeq" id="XP_016510302.1">
    <property type="nucleotide sequence ID" value="XM_016654816.1"/>
</dbReference>
<dbReference type="Pfam" id="PF14223">
    <property type="entry name" value="Retrotran_gag_2"/>
    <property type="match status" value="1"/>
</dbReference>
<sequence>MKTSKELRNTLEKKYKTLDVGLKKFVAAKFLKFKMVDSKSVITQVQELQVIDHDLLVEGMVIYVAFQFAAFIENLPHMWKDFKNYLKHMPKEMTLGDLIVCLRIEEENKAVEMKSHENSTIMDENIVEEGSASKKRKKSSGPKNYQAKRSSKVISITMERKWWIDSGATRHVFANNELFTSYATAGPNKIVFMENSATIKIEGTDKIALKMTSSKIVTLKDVLHVPKMRKNLVSTSLQAKNGFKSVFVSDKVVGSKNEMYGGHRSVNVVVSAMKAELGYLRKSGIFCAPVSSQMRSMYHRSKGRHRIESCVAPTHAQKRKRVCGRKSDAAKVPIFFAEANIPGQILFLFGALVLFLRFGARSWATLERDFTTQIG</sequence>
<accession>A0A1S4DA61</accession>
<keyword evidence="2" id="KW-0472">Membrane</keyword>
<feature type="non-terminal residue" evidence="4">
    <location>
        <position position="375"/>
    </location>
</feature>
<dbReference type="OrthoDB" id="1302745at2759"/>
<evidence type="ECO:0000256" key="2">
    <source>
        <dbReference type="SAM" id="Phobius"/>
    </source>
</evidence>
<keyword evidence="2" id="KW-0812">Transmembrane</keyword>
<dbReference type="InterPro" id="IPR054722">
    <property type="entry name" value="PolX-like_BBD"/>
</dbReference>
<reference evidence="4" key="1">
    <citation type="submission" date="2025-08" db="UniProtKB">
        <authorList>
            <consortium name="RefSeq"/>
        </authorList>
    </citation>
    <scope>IDENTIFICATION</scope>
</reference>
<feature type="transmembrane region" description="Helical" evidence="2">
    <location>
        <begin position="341"/>
        <end position="360"/>
    </location>
</feature>
<dbReference type="PANTHER" id="PTHR47592:SF27">
    <property type="entry name" value="OS08G0421700 PROTEIN"/>
    <property type="match status" value="1"/>
</dbReference>
<evidence type="ECO:0000313" key="4">
    <source>
        <dbReference type="RefSeq" id="XP_016510302.1"/>
    </source>
</evidence>
<feature type="domain" description="Retrovirus-related Pol polyprotein from transposon TNT 1-94-like beta-barrel" evidence="3">
    <location>
        <begin position="162"/>
        <end position="243"/>
    </location>
</feature>
<dbReference type="Pfam" id="PF22936">
    <property type="entry name" value="Pol_BBD"/>
    <property type="match status" value="1"/>
</dbReference>
<proteinExistence type="predicted"/>
<protein>
    <recommendedName>
        <fullName evidence="3">Retrovirus-related Pol polyprotein from transposon TNT 1-94-like beta-barrel domain-containing protein</fullName>
    </recommendedName>
</protein>
<organism evidence="4">
    <name type="scientific">Nicotiana tabacum</name>
    <name type="common">Common tobacco</name>
    <dbReference type="NCBI Taxonomy" id="4097"/>
    <lineage>
        <taxon>Eukaryota</taxon>
        <taxon>Viridiplantae</taxon>
        <taxon>Streptophyta</taxon>
        <taxon>Embryophyta</taxon>
        <taxon>Tracheophyta</taxon>
        <taxon>Spermatophyta</taxon>
        <taxon>Magnoliopsida</taxon>
        <taxon>eudicotyledons</taxon>
        <taxon>Gunneridae</taxon>
        <taxon>Pentapetalae</taxon>
        <taxon>asterids</taxon>
        <taxon>lamiids</taxon>
        <taxon>Solanales</taxon>
        <taxon>Solanaceae</taxon>
        <taxon>Nicotianoideae</taxon>
        <taxon>Nicotianeae</taxon>
        <taxon>Nicotiana</taxon>
    </lineage>
</organism>
<dbReference type="KEGG" id="nta:107827639"/>
<dbReference type="PANTHER" id="PTHR47592">
    <property type="entry name" value="PBF68 PROTEIN"/>
    <property type="match status" value="1"/>
</dbReference>